<dbReference type="InterPro" id="IPR038869">
    <property type="entry name" value="DLT1"/>
</dbReference>
<keyword evidence="5 7" id="KW-1133">Transmembrane helix</keyword>
<dbReference type="STRING" id="644223.C4QW77"/>
<dbReference type="EMBL" id="FN392319">
    <property type="protein sequence ID" value="CAY67500.1"/>
    <property type="molecule type" value="Genomic_DNA"/>
</dbReference>
<dbReference type="GeneID" id="8197259"/>
<dbReference type="HOGENOM" id="CLU_083673_0_0_1"/>
<comment type="function">
    <text evidence="1 7">Required for growth under high-pressure and low-temperature conditions.</text>
</comment>
<protein>
    <recommendedName>
        <fullName evidence="3 7">Defect at low temperature protein 1</fullName>
    </recommendedName>
</protein>
<evidence type="ECO:0000256" key="3">
    <source>
        <dbReference type="ARBA" id="ARBA00021353"/>
    </source>
</evidence>
<keyword evidence="9" id="KW-1185">Reference proteome</keyword>
<dbReference type="RefSeq" id="XP_002489781.1">
    <property type="nucleotide sequence ID" value="XM_002489736.1"/>
</dbReference>
<dbReference type="FunCoup" id="C4QW77">
    <property type="interactions" value="11"/>
</dbReference>
<name>C4QW77_KOMPG</name>
<dbReference type="PANTHER" id="PTHR40021:SF1">
    <property type="entry name" value="DEFECT AT LOW TEMPERATURE PROTEIN 1"/>
    <property type="match status" value="1"/>
</dbReference>
<keyword evidence="4 7" id="KW-0812">Transmembrane</keyword>
<evidence type="ECO:0000313" key="8">
    <source>
        <dbReference type="EMBL" id="CAY67500.1"/>
    </source>
</evidence>
<comment type="caution">
    <text evidence="7">Lacks conserved residue(s) required for the propagation of feature annotation.</text>
</comment>
<evidence type="ECO:0000256" key="5">
    <source>
        <dbReference type="ARBA" id="ARBA00022989"/>
    </source>
</evidence>
<evidence type="ECO:0000256" key="4">
    <source>
        <dbReference type="ARBA" id="ARBA00022692"/>
    </source>
</evidence>
<dbReference type="PANTHER" id="PTHR40021">
    <property type="entry name" value="DEFECT AT LOW TEMPERATURE PROTEIN 1"/>
    <property type="match status" value="1"/>
</dbReference>
<dbReference type="GO" id="GO:0016020">
    <property type="term" value="C:membrane"/>
    <property type="evidence" value="ECO:0007669"/>
    <property type="project" value="UniProtKB-SubCell"/>
</dbReference>
<sequence length="246" mass="28539">MMRKTEKVFKAPKMLLKWFYSASFALFFILLLAFNVITPIDTIVQSKVANNLAFNAIVIIMSCVVFAVFSLIAYSTRIFVLRVHIQDIPKKYIPTHDKDLPVVALREIRKAFKESETIRNNSLPNQDIQHPGMFYRKEDSSNTQMGLLNGLIYEDIINTFGARVREGGFMLLDSETKKRFGDKLTLREYIHQMKVHHLLPPTSEASTKTFIDHYEKLRFSGKTISERDFFMFLNFFGEHTMDSFAS</sequence>
<evidence type="ECO:0000256" key="1">
    <source>
        <dbReference type="ARBA" id="ARBA00002489"/>
    </source>
</evidence>
<reference evidence="8 9" key="1">
    <citation type="journal article" date="2009" name="Nat. Biotechnol.">
        <title>Genome sequence of the recombinant protein production host Pichia pastoris.</title>
        <authorList>
            <person name="De Schutter K."/>
            <person name="Lin Y.C."/>
            <person name="Tiels P."/>
            <person name="Van Hecke A."/>
            <person name="Glinka S."/>
            <person name="Weber-Lehmann J."/>
            <person name="Rouze P."/>
            <person name="Van de Peer Y."/>
            <person name="Callewaert N."/>
        </authorList>
    </citation>
    <scope>NUCLEOTIDE SEQUENCE [LARGE SCALE GENOMIC DNA]</scope>
    <source>
        <strain evidence="9">GS115 / ATCC 20864</strain>
    </source>
</reference>
<evidence type="ECO:0000313" key="9">
    <source>
        <dbReference type="Proteomes" id="UP000000314"/>
    </source>
</evidence>
<accession>C4QW77</accession>
<dbReference type="KEGG" id="ppa:PAS_chr1-1_0136"/>
<dbReference type="OrthoDB" id="4096362at2759"/>
<dbReference type="OMA" id="ITHHEFE"/>
<gene>
    <name evidence="7" type="primary">DLT1</name>
    <name evidence="8" type="ordered locus">PAS_chr1-1_0136</name>
</gene>
<dbReference type="Proteomes" id="UP000000314">
    <property type="component" value="Chromosome 1"/>
</dbReference>
<proteinExistence type="inferred from homology"/>
<evidence type="ECO:0000256" key="2">
    <source>
        <dbReference type="ARBA" id="ARBA00005550"/>
    </source>
</evidence>
<evidence type="ECO:0000256" key="6">
    <source>
        <dbReference type="ARBA" id="ARBA00023136"/>
    </source>
</evidence>
<comment type="similarity">
    <text evidence="2 7">Belongs to the DLT1 family.</text>
</comment>
<dbReference type="AlphaFoldDB" id="C4QW77"/>
<dbReference type="eggNOG" id="ENOG502RAJJ">
    <property type="taxonomic scope" value="Eukaryota"/>
</dbReference>
<evidence type="ECO:0000256" key="7">
    <source>
        <dbReference type="RuleBase" id="RU367100"/>
    </source>
</evidence>
<comment type="subcellular location">
    <subcellularLocation>
        <location evidence="7">Membrane</location>
        <topology evidence="7">Multi-pass membrane protein</topology>
    </subcellularLocation>
</comment>
<dbReference type="InParanoid" id="C4QW77"/>
<organism evidence="8 9">
    <name type="scientific">Komagataella phaffii (strain GS115 / ATCC 20864)</name>
    <name type="common">Yeast</name>
    <name type="synonym">Pichia pastoris</name>
    <dbReference type="NCBI Taxonomy" id="644223"/>
    <lineage>
        <taxon>Eukaryota</taxon>
        <taxon>Fungi</taxon>
        <taxon>Dikarya</taxon>
        <taxon>Ascomycota</taxon>
        <taxon>Saccharomycotina</taxon>
        <taxon>Pichiomycetes</taxon>
        <taxon>Pichiales</taxon>
        <taxon>Pichiaceae</taxon>
        <taxon>Komagataella</taxon>
    </lineage>
</organism>
<feature type="transmembrane region" description="Helical" evidence="7">
    <location>
        <begin position="52"/>
        <end position="74"/>
    </location>
</feature>
<keyword evidence="6 7" id="KW-0472">Membrane</keyword>